<feature type="transmembrane region" description="Helical" evidence="1">
    <location>
        <begin position="230"/>
        <end position="249"/>
    </location>
</feature>
<gene>
    <name evidence="2" type="ORF">Tam10B_2357</name>
</gene>
<feature type="transmembrane region" description="Helical" evidence="1">
    <location>
        <begin position="152"/>
        <end position="173"/>
    </location>
</feature>
<keyword evidence="1" id="KW-0812">Transmembrane</keyword>
<keyword evidence="3" id="KW-1185">Reference proteome</keyword>
<sequence length="465" mass="52059">MTFNHWVDPYQYQHLADAFLNGHLYLDLPVDPQLAQLQNPYDYTARHDFGSESAPVFWDYAFFDGKYYTYFGALPALLMFVPFKAITGQWMPTSLAIMIMGVISIILLSVLVASVAKRYFADTASWGMVLLMSIFAPLAVDLSYFGYMTDFYSVPIVSSLAFTVGALLLWIHARKRSGELSALRIFLGSLLMACNLGCRPQFMIACLLAFPLFWKEITATRELFSRKGLVQTICAFVPFFMAAVPWMWYNYARFGSLLNFGANYNLTGFNMTEVHPSRFAVPAMWLMQLFQPTSVGGVFPFVQAINNTLPSPSEPSLGGYFMIVPVALIGLLFFVFRKTMKKAHVYGLAWVLAISMVVVSLVDVSGAGITNRYHGDFAWMAALLAMLTIFSIESAFGNLERGGVYDCTQLKTAFLVLLVVLILFTVFIYGFGTFSTGRYSALTNTNPDLYLTVKSWFMGFYAGQA</sequence>
<dbReference type="GO" id="GO:0016740">
    <property type="term" value="F:transferase activity"/>
    <property type="evidence" value="ECO:0007669"/>
    <property type="project" value="UniProtKB-KW"/>
</dbReference>
<dbReference type="EMBL" id="NEWD01000039">
    <property type="protein sequence ID" value="OXM99412.1"/>
    <property type="molecule type" value="Genomic_DNA"/>
</dbReference>
<feature type="transmembrane region" description="Helical" evidence="1">
    <location>
        <begin position="185"/>
        <end position="210"/>
    </location>
</feature>
<feature type="transmembrane region" description="Helical" evidence="1">
    <location>
        <begin position="285"/>
        <end position="305"/>
    </location>
</feature>
<feature type="transmembrane region" description="Helical" evidence="1">
    <location>
        <begin position="377"/>
        <end position="400"/>
    </location>
</feature>
<comment type="caution">
    <text evidence="2">The sequence shown here is derived from an EMBL/GenBank/DDBJ whole genome shotgun (WGS) entry which is preliminary data.</text>
</comment>
<keyword evidence="2" id="KW-0808">Transferase</keyword>
<proteinExistence type="predicted"/>
<feature type="transmembrane region" description="Helical" evidence="1">
    <location>
        <begin position="412"/>
        <end position="432"/>
    </location>
</feature>
<evidence type="ECO:0000313" key="3">
    <source>
        <dbReference type="Proteomes" id="UP000215433"/>
    </source>
</evidence>
<evidence type="ECO:0000313" key="2">
    <source>
        <dbReference type="EMBL" id="OXM99412.1"/>
    </source>
</evidence>
<protein>
    <submittedName>
        <fullName evidence="2">Glycosyltransferase</fullName>
    </submittedName>
</protein>
<feature type="transmembrane region" description="Helical" evidence="1">
    <location>
        <begin position="343"/>
        <end position="362"/>
    </location>
</feature>
<name>A0A229VUW3_9BIFI</name>
<feature type="transmembrane region" description="Helical" evidence="1">
    <location>
        <begin position="67"/>
        <end position="83"/>
    </location>
</feature>
<evidence type="ECO:0000256" key="1">
    <source>
        <dbReference type="SAM" id="Phobius"/>
    </source>
</evidence>
<accession>A0A229VUW3</accession>
<feature type="transmembrane region" description="Helical" evidence="1">
    <location>
        <begin position="317"/>
        <end position="336"/>
    </location>
</feature>
<reference evidence="2 3" key="1">
    <citation type="submission" date="2017-05" db="EMBL/GenBank/DDBJ databases">
        <title>Bifidobacterium vansinderenii sp. nov.</title>
        <authorList>
            <person name="Lugli G.A."/>
            <person name="Duranti S."/>
            <person name="Mangifesta M."/>
        </authorList>
    </citation>
    <scope>NUCLEOTIDE SEQUENCE [LARGE SCALE GENOMIC DNA]</scope>
    <source>
        <strain evidence="2 3">Tam10B</strain>
    </source>
</reference>
<feature type="transmembrane region" description="Helical" evidence="1">
    <location>
        <begin position="128"/>
        <end position="146"/>
    </location>
</feature>
<organism evidence="2 3">
    <name type="scientific">Bifidobacterium vansinderenii</name>
    <dbReference type="NCBI Taxonomy" id="1984871"/>
    <lineage>
        <taxon>Bacteria</taxon>
        <taxon>Bacillati</taxon>
        <taxon>Actinomycetota</taxon>
        <taxon>Actinomycetes</taxon>
        <taxon>Bifidobacteriales</taxon>
        <taxon>Bifidobacteriaceae</taxon>
        <taxon>Bifidobacterium</taxon>
    </lineage>
</organism>
<keyword evidence="1" id="KW-0472">Membrane</keyword>
<dbReference type="AlphaFoldDB" id="A0A229VUW3"/>
<feature type="transmembrane region" description="Helical" evidence="1">
    <location>
        <begin position="95"/>
        <end position="116"/>
    </location>
</feature>
<keyword evidence="1" id="KW-1133">Transmembrane helix</keyword>
<dbReference type="Proteomes" id="UP000215433">
    <property type="component" value="Unassembled WGS sequence"/>
</dbReference>